<reference evidence="1" key="1">
    <citation type="submission" date="2020-10" db="EMBL/GenBank/DDBJ databases">
        <title>Connecting structure to function with the recovery of over 1000 high-quality activated sludge metagenome-assembled genomes encoding full-length rRNA genes using long-read sequencing.</title>
        <authorList>
            <person name="Singleton C.M."/>
            <person name="Petriglieri F."/>
            <person name="Kristensen J.M."/>
            <person name="Kirkegaard R.H."/>
            <person name="Michaelsen T.Y."/>
            <person name="Andersen M.H."/>
            <person name="Karst S.M."/>
            <person name="Dueholm M.S."/>
            <person name="Nielsen P.H."/>
            <person name="Albertsen M."/>
        </authorList>
    </citation>
    <scope>NUCLEOTIDE SEQUENCE</scope>
    <source>
        <strain evidence="1">Skiv_18-Q3-R9-52_MAXAC.067</strain>
    </source>
</reference>
<organism evidence="1 2">
    <name type="scientific">Candidatus Geothrix skivensis</name>
    <dbReference type="NCBI Taxonomy" id="2954439"/>
    <lineage>
        <taxon>Bacteria</taxon>
        <taxon>Pseudomonadati</taxon>
        <taxon>Acidobacteriota</taxon>
        <taxon>Holophagae</taxon>
        <taxon>Holophagales</taxon>
        <taxon>Holophagaceae</taxon>
        <taxon>Geothrix</taxon>
    </lineage>
</organism>
<evidence type="ECO:0000313" key="2">
    <source>
        <dbReference type="Proteomes" id="UP000886657"/>
    </source>
</evidence>
<dbReference type="AlphaFoldDB" id="A0A9D7XMD4"/>
<proteinExistence type="predicted"/>
<accession>A0A9D7XMD4</accession>
<dbReference type="Proteomes" id="UP000886657">
    <property type="component" value="Unassembled WGS sequence"/>
</dbReference>
<dbReference type="EMBL" id="JADKIO010000009">
    <property type="protein sequence ID" value="MBK9797375.1"/>
    <property type="molecule type" value="Genomic_DNA"/>
</dbReference>
<protein>
    <submittedName>
        <fullName evidence="1">DUF4410 domain-containing protein</fullName>
    </submittedName>
</protein>
<sequence length="235" mass="24740">MSRTILMLALLCPGLGAQEPPKPEPTPAAVVAEPAPAPVAVPAATPTPAPAPAPAVKAPLLDEGLLDPAWFGNGITFTKGDDVDYFWSKPGLDLTGRIIHMKPWEDPAMLRKGRDGKDNAKATEITDSFPGMLRGALTGAFNGKAKVSRTEGDLVLMGRFVDANAGSKAAKWLIGLGAGSETATWDLKILDPKTGEVLLAVHHRAISGTAMSNIQDKLVKWADKFATFVAARAIK</sequence>
<name>A0A9D7XMD4_9BACT</name>
<gene>
    <name evidence="1" type="ORF">IPP58_12935</name>
</gene>
<evidence type="ECO:0000313" key="1">
    <source>
        <dbReference type="EMBL" id="MBK9797375.1"/>
    </source>
</evidence>
<dbReference type="InterPro" id="IPR025522">
    <property type="entry name" value="DUF4410"/>
</dbReference>
<comment type="caution">
    <text evidence="1">The sequence shown here is derived from an EMBL/GenBank/DDBJ whole genome shotgun (WGS) entry which is preliminary data.</text>
</comment>
<dbReference type="Pfam" id="PF14366">
    <property type="entry name" value="DUF4410"/>
    <property type="match status" value="1"/>
</dbReference>